<dbReference type="AlphaFoldDB" id="A0A0A9BW12"/>
<evidence type="ECO:0000313" key="1">
    <source>
        <dbReference type="EMBL" id="JAD63452.1"/>
    </source>
</evidence>
<reference evidence="1" key="1">
    <citation type="submission" date="2014-09" db="EMBL/GenBank/DDBJ databases">
        <authorList>
            <person name="Magalhaes I.L.F."/>
            <person name="Oliveira U."/>
            <person name="Santos F.R."/>
            <person name="Vidigal T.H.D.A."/>
            <person name="Brescovit A.D."/>
            <person name="Santos A.J."/>
        </authorList>
    </citation>
    <scope>NUCLEOTIDE SEQUENCE</scope>
    <source>
        <tissue evidence="1">Shoot tissue taken approximately 20 cm above the soil surface</tissue>
    </source>
</reference>
<name>A0A0A9BW12_ARUDO</name>
<sequence length="40" mass="5033">MFRSEMRRLKHLKVFLWITHTWSSKFSDRFMFEPPFLSVL</sequence>
<dbReference type="EMBL" id="GBRH01234443">
    <property type="protein sequence ID" value="JAD63452.1"/>
    <property type="molecule type" value="Transcribed_RNA"/>
</dbReference>
<proteinExistence type="predicted"/>
<protein>
    <submittedName>
        <fullName evidence="1">Uncharacterized protein</fullName>
    </submittedName>
</protein>
<organism evidence="1">
    <name type="scientific">Arundo donax</name>
    <name type="common">Giant reed</name>
    <name type="synonym">Donax arundinaceus</name>
    <dbReference type="NCBI Taxonomy" id="35708"/>
    <lineage>
        <taxon>Eukaryota</taxon>
        <taxon>Viridiplantae</taxon>
        <taxon>Streptophyta</taxon>
        <taxon>Embryophyta</taxon>
        <taxon>Tracheophyta</taxon>
        <taxon>Spermatophyta</taxon>
        <taxon>Magnoliopsida</taxon>
        <taxon>Liliopsida</taxon>
        <taxon>Poales</taxon>
        <taxon>Poaceae</taxon>
        <taxon>PACMAD clade</taxon>
        <taxon>Arundinoideae</taxon>
        <taxon>Arundineae</taxon>
        <taxon>Arundo</taxon>
    </lineage>
</organism>
<accession>A0A0A9BW12</accession>
<reference evidence="1" key="2">
    <citation type="journal article" date="2015" name="Data Brief">
        <title>Shoot transcriptome of the giant reed, Arundo donax.</title>
        <authorList>
            <person name="Barrero R.A."/>
            <person name="Guerrero F.D."/>
            <person name="Moolhuijzen P."/>
            <person name="Goolsby J.A."/>
            <person name="Tidwell J."/>
            <person name="Bellgard S.E."/>
            <person name="Bellgard M.I."/>
        </authorList>
    </citation>
    <scope>NUCLEOTIDE SEQUENCE</scope>
    <source>
        <tissue evidence="1">Shoot tissue taken approximately 20 cm above the soil surface</tissue>
    </source>
</reference>